<feature type="repeat" description="PPR" evidence="2">
    <location>
        <begin position="610"/>
        <end position="644"/>
    </location>
</feature>
<dbReference type="Pfam" id="PF01535">
    <property type="entry name" value="PPR"/>
    <property type="match status" value="7"/>
</dbReference>
<gene>
    <name evidence="3" type="primary">PCMP-E90</name>
    <name evidence="3" type="ORF">AXF42_Ash001005</name>
</gene>
<evidence type="ECO:0000256" key="1">
    <source>
        <dbReference type="ARBA" id="ARBA00022737"/>
    </source>
</evidence>
<dbReference type="InterPro" id="IPR002885">
    <property type="entry name" value="PPR_rpt"/>
</dbReference>
<accession>A0A2I0ATQ4</accession>
<dbReference type="NCBIfam" id="TIGR00756">
    <property type="entry name" value="PPR"/>
    <property type="match status" value="3"/>
</dbReference>
<dbReference type="PANTHER" id="PTHR47926:SF533">
    <property type="entry name" value="DYW DOMAIN-CONTAINING PROTEIN"/>
    <property type="match status" value="1"/>
</dbReference>
<reference evidence="3 4" key="1">
    <citation type="journal article" date="2017" name="Nature">
        <title>The Apostasia genome and the evolution of orchids.</title>
        <authorList>
            <person name="Zhang G.Q."/>
            <person name="Liu K.W."/>
            <person name="Li Z."/>
            <person name="Lohaus R."/>
            <person name="Hsiao Y.Y."/>
            <person name="Niu S.C."/>
            <person name="Wang J.Y."/>
            <person name="Lin Y.C."/>
            <person name="Xu Q."/>
            <person name="Chen L.J."/>
            <person name="Yoshida K."/>
            <person name="Fujiwara S."/>
            <person name="Wang Z.W."/>
            <person name="Zhang Y.Q."/>
            <person name="Mitsuda N."/>
            <person name="Wang M."/>
            <person name="Liu G.H."/>
            <person name="Pecoraro L."/>
            <person name="Huang H.X."/>
            <person name="Xiao X.J."/>
            <person name="Lin M."/>
            <person name="Wu X.Y."/>
            <person name="Wu W.L."/>
            <person name="Chen Y.Y."/>
            <person name="Chang S.B."/>
            <person name="Sakamoto S."/>
            <person name="Ohme-Takagi M."/>
            <person name="Yagi M."/>
            <person name="Zeng S.J."/>
            <person name="Shen C.Y."/>
            <person name="Yeh C.M."/>
            <person name="Luo Y.B."/>
            <person name="Tsai W.C."/>
            <person name="Van de Peer Y."/>
            <person name="Liu Z.J."/>
        </authorList>
    </citation>
    <scope>NUCLEOTIDE SEQUENCE [LARGE SCALE GENOMIC DNA]</scope>
    <source>
        <strain evidence="4">cv. Shenzhen</strain>
        <tissue evidence="3">Stem</tissue>
    </source>
</reference>
<keyword evidence="3" id="KW-0378">Hydrolase</keyword>
<dbReference type="AlphaFoldDB" id="A0A2I0ATQ4"/>
<dbReference type="FunFam" id="1.25.40.10:FF:000196">
    <property type="entry name" value="Pentatricopeptide repeat-containing protein At4g14850"/>
    <property type="match status" value="1"/>
</dbReference>
<organism evidence="3 4">
    <name type="scientific">Apostasia shenzhenica</name>
    <dbReference type="NCBI Taxonomy" id="1088818"/>
    <lineage>
        <taxon>Eukaryota</taxon>
        <taxon>Viridiplantae</taxon>
        <taxon>Streptophyta</taxon>
        <taxon>Embryophyta</taxon>
        <taxon>Tracheophyta</taxon>
        <taxon>Spermatophyta</taxon>
        <taxon>Magnoliopsida</taxon>
        <taxon>Liliopsida</taxon>
        <taxon>Asparagales</taxon>
        <taxon>Orchidaceae</taxon>
        <taxon>Apostasioideae</taxon>
        <taxon>Apostasia</taxon>
    </lineage>
</organism>
<evidence type="ECO:0000256" key="2">
    <source>
        <dbReference type="PROSITE-ProRule" id="PRU00708"/>
    </source>
</evidence>
<sequence length="868" mass="97465">MLRSIRNVSFSFFCNRKLDLLKPIACLTCETLRPFILTKRSNYGRVVCSSKIMTDVLSILLPLDDAFLSSEAVFYVNLLRKCISSKNLLIARLVHDHLIKLGFVSEAFVSNVLLNVYAKARSFDDGNKLFDEMPHRDLFSWCTLISGYVSHGFNLEAYCLFKRMIQMGTKPNHFVVSSVLKACSALEILELGALVYGLAVKGGLTFDTFVEVALVGVYAKCGAFDDALKLFYEIPVKSSVCWNAIISGCIQNGYLLKAAEMSREMCRIGFIMDLVTLRIVMRASSALEMPDFCKLLHVYSIKIGLDTDSYVVAELVRLLINLGKVAYMSEVFGKVRRPDVSLYALLISGYHLHGHRAEAVKLAEELFVLKYELKEGALVIILNLCLLKEECTQIHACILKYGYLSYLSVGNALISVYFRSGEMLLANETFHEMPVHDSISWTAIMTGLIHSFHFEEALERFQAFLKTDMQLDQHCVATAVNACTGLLAIDEGRQIHALAVKHGLDFSNFINASILHMYAKCGYIDSAARLFSYASFSCDLVLTNVMLAGYCWNSKPLMALDLFRWEYQAGLVPDQFSLSTILGACADMKSLKVGEHIHCLIVKSGFEFSDIVVGNSIVSMYVKSGNMNYACKFFYSMRRRSVILYQMLMLGYLSHKGKRDPLILFTLMQRSPLCVAFARILRGSDIDVSRLFRNVQATIVKMGLVSDFHMRNTPMGLFDVASSAASHELLGDNTSCGVVFSEYPENGETGRNFDSQGHSKLKDRRQDRYSYLDGIDFYLDIAYPNCEPSSFFLRQNDLIGIGTLKSLESDNYKNASILDNKWSVVDTISEVEVFSWKTMASGYGQNNPVIVSRRIEQGLVVIVSFELE</sequence>
<dbReference type="GO" id="GO:0003678">
    <property type="term" value="F:DNA helicase activity"/>
    <property type="evidence" value="ECO:0007669"/>
    <property type="project" value="UniProtKB-EC"/>
</dbReference>
<dbReference type="InterPro" id="IPR046960">
    <property type="entry name" value="PPR_At4g14850-like_plant"/>
</dbReference>
<dbReference type="GO" id="GO:0003723">
    <property type="term" value="F:RNA binding"/>
    <property type="evidence" value="ECO:0007669"/>
    <property type="project" value="InterPro"/>
</dbReference>
<name>A0A2I0ATQ4_9ASPA</name>
<evidence type="ECO:0000313" key="4">
    <source>
        <dbReference type="Proteomes" id="UP000236161"/>
    </source>
</evidence>
<protein>
    <submittedName>
        <fullName evidence="3">Pentatricopeptide repeat-containing protein</fullName>
        <ecNumber evidence="3">3.6.4.12</ecNumber>
    </submittedName>
</protein>
<dbReference type="Proteomes" id="UP000236161">
    <property type="component" value="Unassembled WGS sequence"/>
</dbReference>
<dbReference type="OrthoDB" id="736767at2759"/>
<feature type="repeat" description="PPR" evidence="2">
    <location>
        <begin position="238"/>
        <end position="272"/>
    </location>
</feature>
<dbReference type="PANTHER" id="PTHR47926">
    <property type="entry name" value="PENTATRICOPEPTIDE REPEAT-CONTAINING PROTEIN"/>
    <property type="match status" value="1"/>
</dbReference>
<evidence type="ECO:0000313" key="3">
    <source>
        <dbReference type="EMBL" id="PKA58912.1"/>
    </source>
</evidence>
<keyword evidence="1" id="KW-0677">Repeat</keyword>
<dbReference type="Gene3D" id="1.25.40.10">
    <property type="entry name" value="Tetratricopeptide repeat domain"/>
    <property type="match status" value="5"/>
</dbReference>
<keyword evidence="4" id="KW-1185">Reference proteome</keyword>
<dbReference type="EMBL" id="KZ451950">
    <property type="protein sequence ID" value="PKA58912.1"/>
    <property type="molecule type" value="Genomic_DNA"/>
</dbReference>
<dbReference type="STRING" id="1088818.A0A2I0ATQ4"/>
<dbReference type="EC" id="3.6.4.12" evidence="3"/>
<dbReference type="GO" id="GO:0016787">
    <property type="term" value="F:hydrolase activity"/>
    <property type="evidence" value="ECO:0007669"/>
    <property type="project" value="UniProtKB-KW"/>
</dbReference>
<dbReference type="GO" id="GO:0009451">
    <property type="term" value="P:RNA modification"/>
    <property type="evidence" value="ECO:0007669"/>
    <property type="project" value="InterPro"/>
</dbReference>
<dbReference type="InterPro" id="IPR011990">
    <property type="entry name" value="TPR-like_helical_dom_sf"/>
</dbReference>
<proteinExistence type="predicted"/>
<feature type="repeat" description="PPR" evidence="2">
    <location>
        <begin position="137"/>
        <end position="171"/>
    </location>
</feature>
<dbReference type="PROSITE" id="PS51375">
    <property type="entry name" value="PPR"/>
    <property type="match status" value="3"/>
</dbReference>